<proteinExistence type="predicted"/>
<evidence type="ECO:0000313" key="2">
    <source>
        <dbReference type="Proteomes" id="UP000789901"/>
    </source>
</evidence>
<accession>A0ABN7WWE9</accession>
<evidence type="ECO:0000313" key="1">
    <source>
        <dbReference type="EMBL" id="CAG8841113.1"/>
    </source>
</evidence>
<comment type="caution">
    <text evidence="1">The sequence shown here is derived from an EMBL/GenBank/DDBJ whole genome shotgun (WGS) entry which is preliminary data.</text>
</comment>
<feature type="non-terminal residue" evidence="1">
    <location>
        <position position="42"/>
    </location>
</feature>
<dbReference type="Proteomes" id="UP000789901">
    <property type="component" value="Unassembled WGS sequence"/>
</dbReference>
<organism evidence="1 2">
    <name type="scientific">Gigaspora margarita</name>
    <dbReference type="NCBI Taxonomy" id="4874"/>
    <lineage>
        <taxon>Eukaryota</taxon>
        <taxon>Fungi</taxon>
        <taxon>Fungi incertae sedis</taxon>
        <taxon>Mucoromycota</taxon>
        <taxon>Glomeromycotina</taxon>
        <taxon>Glomeromycetes</taxon>
        <taxon>Diversisporales</taxon>
        <taxon>Gigasporaceae</taxon>
        <taxon>Gigaspora</taxon>
    </lineage>
</organism>
<name>A0ABN7WWE9_GIGMA</name>
<feature type="non-terminal residue" evidence="1">
    <location>
        <position position="1"/>
    </location>
</feature>
<gene>
    <name evidence="1" type="ORF">GMARGA_LOCUS35254</name>
</gene>
<protein>
    <submittedName>
        <fullName evidence="1">40105_t:CDS:1</fullName>
    </submittedName>
</protein>
<sequence>TTDSQNKAADSDEISARWICVSSVEENLCYYLIQKIKFLNIN</sequence>
<reference evidence="1 2" key="1">
    <citation type="submission" date="2021-06" db="EMBL/GenBank/DDBJ databases">
        <authorList>
            <person name="Kallberg Y."/>
            <person name="Tangrot J."/>
            <person name="Rosling A."/>
        </authorList>
    </citation>
    <scope>NUCLEOTIDE SEQUENCE [LARGE SCALE GENOMIC DNA]</scope>
    <source>
        <strain evidence="1 2">120-4 pot B 10/14</strain>
    </source>
</reference>
<dbReference type="EMBL" id="CAJVQB010064781">
    <property type="protein sequence ID" value="CAG8841113.1"/>
    <property type="molecule type" value="Genomic_DNA"/>
</dbReference>
<keyword evidence="2" id="KW-1185">Reference proteome</keyword>